<dbReference type="InterPro" id="IPR014288">
    <property type="entry name" value="RNA_pol_sigma-B"/>
</dbReference>
<evidence type="ECO:0000259" key="5">
    <source>
        <dbReference type="Pfam" id="PF04539"/>
    </source>
</evidence>
<dbReference type="InterPro" id="IPR036388">
    <property type="entry name" value="WH-like_DNA-bd_sf"/>
</dbReference>
<comment type="caution">
    <text evidence="8">The sequence shown here is derived from an EMBL/GenBank/DDBJ whole genome shotgun (WGS) entry which is preliminary data.</text>
</comment>
<dbReference type="InterPro" id="IPR007630">
    <property type="entry name" value="RNA_pol_sigma70_r4"/>
</dbReference>
<dbReference type="GO" id="GO:0003677">
    <property type="term" value="F:DNA binding"/>
    <property type="evidence" value="ECO:0007669"/>
    <property type="project" value="UniProtKB-KW"/>
</dbReference>
<dbReference type="InterPro" id="IPR014322">
    <property type="entry name" value="RNA_pol_sigma-B/F/G"/>
</dbReference>
<feature type="domain" description="RNA polymerase sigma-70 region 3" evidence="5">
    <location>
        <begin position="119"/>
        <end position="187"/>
    </location>
</feature>
<keyword evidence="4" id="KW-0804">Transcription</keyword>
<keyword evidence="1" id="KW-0805">Transcription regulation</keyword>
<dbReference type="InterPro" id="IPR013325">
    <property type="entry name" value="RNA_pol_sigma_r2"/>
</dbReference>
<dbReference type="NCBIfam" id="TIGR02937">
    <property type="entry name" value="sigma70-ECF"/>
    <property type="match status" value="1"/>
</dbReference>
<feature type="domain" description="RNA polymerase sigma-70 region 4" evidence="7">
    <location>
        <begin position="208"/>
        <end position="257"/>
    </location>
</feature>
<dbReference type="InterPro" id="IPR007627">
    <property type="entry name" value="RNA_pol_sigma70_r2"/>
</dbReference>
<dbReference type="SUPFAM" id="SSF88946">
    <property type="entry name" value="Sigma2 domain of RNA polymerase sigma factors"/>
    <property type="match status" value="1"/>
</dbReference>
<dbReference type="NCBIfam" id="TIGR02980">
    <property type="entry name" value="SigBFG"/>
    <property type="match status" value="1"/>
</dbReference>
<evidence type="ECO:0000313" key="9">
    <source>
        <dbReference type="Proteomes" id="UP000242310"/>
    </source>
</evidence>
<dbReference type="Gene3D" id="1.10.10.10">
    <property type="entry name" value="Winged helix-like DNA-binding domain superfamily/Winged helix DNA-binding domain"/>
    <property type="match status" value="2"/>
</dbReference>
<evidence type="ECO:0000259" key="6">
    <source>
        <dbReference type="Pfam" id="PF04542"/>
    </source>
</evidence>
<dbReference type="EMBL" id="PYAV01000015">
    <property type="protein sequence ID" value="PSL42466.1"/>
    <property type="molecule type" value="Genomic_DNA"/>
</dbReference>
<dbReference type="PRINTS" id="PR00046">
    <property type="entry name" value="SIGMA70FCT"/>
</dbReference>
<organism evidence="8 9">
    <name type="scientific">Salsuginibacillus halophilus</name>
    <dbReference type="NCBI Taxonomy" id="517424"/>
    <lineage>
        <taxon>Bacteria</taxon>
        <taxon>Bacillati</taxon>
        <taxon>Bacillota</taxon>
        <taxon>Bacilli</taxon>
        <taxon>Bacillales</taxon>
        <taxon>Bacillaceae</taxon>
        <taxon>Salsuginibacillus</taxon>
    </lineage>
</organism>
<accession>A0A2P8H8B1</accession>
<dbReference type="PANTHER" id="PTHR30385">
    <property type="entry name" value="SIGMA FACTOR F FLAGELLAR"/>
    <property type="match status" value="1"/>
</dbReference>
<evidence type="ECO:0000256" key="2">
    <source>
        <dbReference type="ARBA" id="ARBA00023082"/>
    </source>
</evidence>
<dbReference type="NCBIfam" id="TIGR02941">
    <property type="entry name" value="Sigma_B"/>
    <property type="match status" value="1"/>
</dbReference>
<evidence type="ECO:0000256" key="4">
    <source>
        <dbReference type="ARBA" id="ARBA00023163"/>
    </source>
</evidence>
<name>A0A2P8H8B1_9BACI</name>
<protein>
    <submittedName>
        <fullName evidence="8">RNA polymerase sigma-37 (RpsB/SigB) subunit</fullName>
    </submittedName>
</protein>
<gene>
    <name evidence="8" type="ORF">B0H94_11570</name>
</gene>
<dbReference type="InterPro" id="IPR007624">
    <property type="entry name" value="RNA_pol_sigma70_r3"/>
</dbReference>
<feature type="domain" description="RNA polymerase sigma-70 region 2" evidence="6">
    <location>
        <begin position="40"/>
        <end position="109"/>
    </location>
</feature>
<dbReference type="InterPro" id="IPR000943">
    <property type="entry name" value="RNA_pol_sigma70"/>
</dbReference>
<keyword evidence="2" id="KW-0731">Sigma factor</keyword>
<dbReference type="Gene3D" id="1.20.120.1810">
    <property type="match status" value="1"/>
</dbReference>
<reference evidence="8 9" key="1">
    <citation type="submission" date="2018-03" db="EMBL/GenBank/DDBJ databases">
        <title>Genomic Encyclopedia of Type Strains, Phase III (KMG-III): the genomes of soil and plant-associated and newly described type strains.</title>
        <authorList>
            <person name="Whitman W."/>
        </authorList>
    </citation>
    <scope>NUCLEOTIDE SEQUENCE [LARGE SCALE GENOMIC DNA]</scope>
    <source>
        <strain evidence="8 9">CGMCC 1.07653</strain>
    </source>
</reference>
<dbReference type="InterPro" id="IPR014284">
    <property type="entry name" value="RNA_pol_sigma-70_dom"/>
</dbReference>
<keyword evidence="9" id="KW-1185">Reference proteome</keyword>
<dbReference type="GO" id="GO:0016987">
    <property type="term" value="F:sigma factor activity"/>
    <property type="evidence" value="ECO:0007669"/>
    <property type="project" value="UniProtKB-KW"/>
</dbReference>
<dbReference type="Proteomes" id="UP000242310">
    <property type="component" value="Unassembled WGS sequence"/>
</dbReference>
<evidence type="ECO:0000313" key="8">
    <source>
        <dbReference type="EMBL" id="PSL42466.1"/>
    </source>
</evidence>
<evidence type="ECO:0000259" key="7">
    <source>
        <dbReference type="Pfam" id="PF04545"/>
    </source>
</evidence>
<dbReference type="Pfam" id="PF04545">
    <property type="entry name" value="Sigma70_r4"/>
    <property type="match status" value="1"/>
</dbReference>
<dbReference type="GO" id="GO:0006352">
    <property type="term" value="P:DNA-templated transcription initiation"/>
    <property type="evidence" value="ECO:0007669"/>
    <property type="project" value="InterPro"/>
</dbReference>
<evidence type="ECO:0000256" key="3">
    <source>
        <dbReference type="ARBA" id="ARBA00023125"/>
    </source>
</evidence>
<dbReference type="CDD" id="cd06171">
    <property type="entry name" value="Sigma70_r4"/>
    <property type="match status" value="1"/>
</dbReference>
<evidence type="ECO:0000256" key="1">
    <source>
        <dbReference type="ARBA" id="ARBA00023015"/>
    </source>
</evidence>
<sequence>MSMQQDPSTNKSSNKGSSEEVYRWIEEFQHDQNEEIQTRLVEHFEPLVHSLSRKFARGQDHDDDLYQVGMIGLLAALRRYDPSYNRSFESFAVPTIVGEIKRFIRDKTWSVHVPRRIKELGPRIKRAVEELTTELQRSPQVPEIAEHLEVTEEEVLETMEMGKSYQALSVDRSIEADQEGSSVTLLDLVGATEEGFERTDQQLLLEKAFGVLTDREKEILQYTYFEHLSQKEAGERLGISQMHVSRLQRRALQKLRESIRVELSECL</sequence>
<proteinExistence type="predicted"/>
<dbReference type="SUPFAM" id="SSF88659">
    <property type="entry name" value="Sigma3 and sigma4 domains of RNA polymerase sigma factors"/>
    <property type="match status" value="2"/>
</dbReference>
<dbReference type="Pfam" id="PF04539">
    <property type="entry name" value="Sigma70_r3"/>
    <property type="match status" value="1"/>
</dbReference>
<dbReference type="AlphaFoldDB" id="A0A2P8H8B1"/>
<dbReference type="InterPro" id="IPR013324">
    <property type="entry name" value="RNA_pol_sigma_r3/r4-like"/>
</dbReference>
<keyword evidence="3" id="KW-0238">DNA-binding</keyword>
<dbReference type="Pfam" id="PF04542">
    <property type="entry name" value="Sigma70_r2"/>
    <property type="match status" value="1"/>
</dbReference>
<dbReference type="PANTHER" id="PTHR30385:SF4">
    <property type="entry name" value="RNA POLYMERASE SIGMA-E FACTOR"/>
    <property type="match status" value="1"/>
</dbReference>